<evidence type="ECO:0000313" key="14">
    <source>
        <dbReference type="Proteomes" id="UP000706151"/>
    </source>
</evidence>
<organism evidence="13 14">
    <name type="scientific">Candidatus Accumulibacter affinis</name>
    <dbReference type="NCBI Taxonomy" id="2954384"/>
    <lineage>
        <taxon>Bacteria</taxon>
        <taxon>Pseudomonadati</taxon>
        <taxon>Pseudomonadota</taxon>
        <taxon>Betaproteobacteria</taxon>
        <taxon>Candidatus Accumulibacter</taxon>
    </lineage>
</organism>
<dbReference type="InterPro" id="IPR047817">
    <property type="entry name" value="ABC2_TM_bact-type"/>
</dbReference>
<comment type="caution">
    <text evidence="13">The sequence shown here is derived from an EMBL/GenBank/DDBJ whole genome shotgun (WGS) entry which is preliminary data.</text>
</comment>
<dbReference type="PRINTS" id="PR00164">
    <property type="entry name" value="ABC2TRNSPORT"/>
</dbReference>
<gene>
    <name evidence="13" type="ORF">IPK02_14030</name>
</gene>
<sequence>MRDSVIAPVLDTRSSVRVTFAVWEALFLREAIGRVSGGRVAWLWLLLEPVAQLALLLAVISAIRGRTASGYEYAPFLAIGVLAYNLFKNTALRSMAAISANKALFTYRQVKPVDVVLVRACLEGVIQILVSIVLLIGMSLAGFDSIPHDPLQAFVVVILLWVFGMGLGLILAVGDTLVAELGRLARLAFVPLYFLSGIFFSLAMLPPGLREWMLLNPVVHGLEALREAFLLHYRLVEGVTVGYLAAFAFASFFLGLALQIRFANRLVMQ</sequence>
<dbReference type="Proteomes" id="UP000706151">
    <property type="component" value="Unassembled WGS sequence"/>
</dbReference>
<comment type="subcellular location">
    <subcellularLocation>
        <location evidence="11">Cell inner membrane</location>
        <topology evidence="11">Multi-pass membrane protein</topology>
    </subcellularLocation>
    <subcellularLocation>
        <location evidence="1">Cell membrane</location>
        <topology evidence="1">Multi-pass membrane protein</topology>
    </subcellularLocation>
</comment>
<evidence type="ECO:0000256" key="7">
    <source>
        <dbReference type="ARBA" id="ARBA00022903"/>
    </source>
</evidence>
<evidence type="ECO:0000256" key="3">
    <source>
        <dbReference type="ARBA" id="ARBA00022448"/>
    </source>
</evidence>
<evidence type="ECO:0000256" key="6">
    <source>
        <dbReference type="ARBA" id="ARBA00022692"/>
    </source>
</evidence>
<evidence type="ECO:0000313" key="13">
    <source>
        <dbReference type="EMBL" id="MBK7954975.1"/>
    </source>
</evidence>
<keyword evidence="8 11" id="KW-1133">Transmembrane helix</keyword>
<name>A0A935T8I8_9PROT</name>
<dbReference type="PANTHER" id="PTHR30413:SF10">
    <property type="entry name" value="CAPSULE POLYSACCHARIDE EXPORT INNER-MEMBRANE PROTEIN CTRC"/>
    <property type="match status" value="1"/>
</dbReference>
<evidence type="ECO:0000256" key="1">
    <source>
        <dbReference type="ARBA" id="ARBA00004651"/>
    </source>
</evidence>
<dbReference type="GO" id="GO:0015920">
    <property type="term" value="P:lipopolysaccharide transport"/>
    <property type="evidence" value="ECO:0007669"/>
    <property type="project" value="TreeGrafter"/>
</dbReference>
<keyword evidence="7" id="KW-0972">Capsule biogenesis/degradation</keyword>
<keyword evidence="6 11" id="KW-0812">Transmembrane</keyword>
<keyword evidence="4 11" id="KW-1003">Cell membrane</keyword>
<dbReference type="PANTHER" id="PTHR30413">
    <property type="entry name" value="INNER MEMBRANE TRANSPORT PERMEASE"/>
    <property type="match status" value="1"/>
</dbReference>
<evidence type="ECO:0000256" key="2">
    <source>
        <dbReference type="ARBA" id="ARBA00007783"/>
    </source>
</evidence>
<dbReference type="AlphaFoldDB" id="A0A935T8I8"/>
<keyword evidence="3 11" id="KW-0813">Transport</keyword>
<dbReference type="GO" id="GO:0015774">
    <property type="term" value="P:polysaccharide transport"/>
    <property type="evidence" value="ECO:0007669"/>
    <property type="project" value="UniProtKB-KW"/>
</dbReference>
<feature type="transmembrane region" description="Helical" evidence="11">
    <location>
        <begin position="116"/>
        <end position="141"/>
    </location>
</feature>
<feature type="transmembrane region" description="Helical" evidence="11">
    <location>
        <begin position="70"/>
        <end position="87"/>
    </location>
</feature>
<proteinExistence type="inferred from homology"/>
<accession>A0A935T8I8</accession>
<protein>
    <recommendedName>
        <fullName evidence="11">Transport permease protein</fullName>
    </recommendedName>
</protein>
<dbReference type="InterPro" id="IPR000412">
    <property type="entry name" value="ABC_2_transport"/>
</dbReference>
<keyword evidence="5" id="KW-0762">Sugar transport</keyword>
<dbReference type="Pfam" id="PF01061">
    <property type="entry name" value="ABC2_membrane"/>
    <property type="match status" value="1"/>
</dbReference>
<evidence type="ECO:0000256" key="10">
    <source>
        <dbReference type="ARBA" id="ARBA00023136"/>
    </source>
</evidence>
<evidence type="ECO:0000259" key="12">
    <source>
        <dbReference type="PROSITE" id="PS51012"/>
    </source>
</evidence>
<keyword evidence="9" id="KW-0625">Polysaccharide transport</keyword>
<dbReference type="PROSITE" id="PS51012">
    <property type="entry name" value="ABC_TM2"/>
    <property type="match status" value="1"/>
</dbReference>
<feature type="domain" description="ABC transmembrane type-2" evidence="12">
    <location>
        <begin position="40"/>
        <end position="262"/>
    </location>
</feature>
<reference evidence="13 14" key="1">
    <citation type="submission" date="2020-10" db="EMBL/GenBank/DDBJ databases">
        <title>Connecting structure to function with the recovery of over 1000 high-quality activated sludge metagenome-assembled genomes encoding full-length rRNA genes using long-read sequencing.</title>
        <authorList>
            <person name="Singleton C.M."/>
            <person name="Petriglieri F."/>
            <person name="Kristensen J.M."/>
            <person name="Kirkegaard R.H."/>
            <person name="Michaelsen T.Y."/>
            <person name="Andersen M.H."/>
            <person name="Karst S.M."/>
            <person name="Dueholm M.S."/>
            <person name="Nielsen P.H."/>
            <person name="Albertsen M."/>
        </authorList>
    </citation>
    <scope>NUCLEOTIDE SEQUENCE [LARGE SCALE GENOMIC DNA]</scope>
    <source>
        <strain evidence="13">Fred_18-Q3-R57-64_BAT3C.720</strain>
    </source>
</reference>
<evidence type="ECO:0000256" key="5">
    <source>
        <dbReference type="ARBA" id="ARBA00022597"/>
    </source>
</evidence>
<feature type="transmembrane region" description="Helical" evidence="11">
    <location>
        <begin position="42"/>
        <end position="64"/>
    </location>
</feature>
<dbReference type="GO" id="GO:0140359">
    <property type="term" value="F:ABC-type transporter activity"/>
    <property type="evidence" value="ECO:0007669"/>
    <property type="project" value="InterPro"/>
</dbReference>
<comment type="similarity">
    <text evidence="2 11">Belongs to the ABC-2 integral membrane protein family.</text>
</comment>
<dbReference type="EMBL" id="JADJOT010000009">
    <property type="protein sequence ID" value="MBK7954975.1"/>
    <property type="molecule type" value="Genomic_DNA"/>
</dbReference>
<feature type="transmembrane region" description="Helical" evidence="11">
    <location>
        <begin position="153"/>
        <end position="172"/>
    </location>
</feature>
<feature type="transmembrane region" description="Helical" evidence="11">
    <location>
        <begin position="184"/>
        <end position="205"/>
    </location>
</feature>
<evidence type="ECO:0000256" key="11">
    <source>
        <dbReference type="RuleBase" id="RU361157"/>
    </source>
</evidence>
<dbReference type="InterPro" id="IPR013525">
    <property type="entry name" value="ABC2_TM"/>
</dbReference>
<feature type="transmembrane region" description="Helical" evidence="11">
    <location>
        <begin position="241"/>
        <end position="260"/>
    </location>
</feature>
<evidence type="ECO:0000256" key="8">
    <source>
        <dbReference type="ARBA" id="ARBA00022989"/>
    </source>
</evidence>
<evidence type="ECO:0000256" key="9">
    <source>
        <dbReference type="ARBA" id="ARBA00023047"/>
    </source>
</evidence>
<evidence type="ECO:0000256" key="4">
    <source>
        <dbReference type="ARBA" id="ARBA00022475"/>
    </source>
</evidence>
<keyword evidence="10 11" id="KW-0472">Membrane</keyword>
<dbReference type="GO" id="GO:0043190">
    <property type="term" value="C:ATP-binding cassette (ABC) transporter complex"/>
    <property type="evidence" value="ECO:0007669"/>
    <property type="project" value="InterPro"/>
</dbReference>